<evidence type="ECO:0000256" key="3">
    <source>
        <dbReference type="ARBA" id="ARBA00023012"/>
    </source>
</evidence>
<dbReference type="KEGG" id="bgy:BGLY_2340"/>
<accession>A0AAJ3Z122</accession>
<sequence>MMRRKHIRDYRKKTPEELLAEIEQLKRGHWTIYIGSAPGVGKTYRMLQEAHDVKREGIDVVIGLIETHNRTETAALIKDLEVIPKRKIEYKGKVLKEMDVEAIIERKPDLVIVDELAHTNVPGSKNEKRHMDVEDILKEGINVMSAVNIQHFESVHDIVQHVTGVKVRERIPDRILDLASEVILIDVTPETLQKRLKEGKIYEKHKIQQALTHFFTKHNLAALRELALREVADDVDGRMERTNGLNGNHRPRGTNEKILVCIQHGKNAERLIRRGWRIASRLKADLFVLNVSRSTIENISAGKRAQIKQWKRFSAQFGAEFIFKIANQRHISETIANVATEKSITQIVLGQSARSRWEEIRKGSIVNTIMRHTDGIDIHIVSDEKK</sequence>
<dbReference type="Pfam" id="PF00582">
    <property type="entry name" value="Usp"/>
    <property type="match status" value="1"/>
</dbReference>
<dbReference type="GO" id="GO:0000155">
    <property type="term" value="F:phosphorelay sensor kinase activity"/>
    <property type="evidence" value="ECO:0007669"/>
    <property type="project" value="InterPro"/>
</dbReference>
<evidence type="ECO:0000256" key="1">
    <source>
        <dbReference type="ARBA" id="ARBA00022679"/>
    </source>
</evidence>
<dbReference type="Pfam" id="PF02702">
    <property type="entry name" value="KdpD"/>
    <property type="match status" value="1"/>
</dbReference>
<dbReference type="NCBIfam" id="NF038185">
    <property type="entry name" value="KdpD_non_kinase"/>
    <property type="match status" value="1"/>
</dbReference>
<evidence type="ECO:0000313" key="6">
    <source>
        <dbReference type="EMBL" id="QAT65525.1"/>
    </source>
</evidence>
<feature type="domain" description="UspA" evidence="4">
    <location>
        <begin position="256"/>
        <end position="374"/>
    </location>
</feature>
<dbReference type="InterPro" id="IPR014729">
    <property type="entry name" value="Rossmann-like_a/b/a_fold"/>
</dbReference>
<dbReference type="SUPFAM" id="SSF52402">
    <property type="entry name" value="Adenine nucleotide alpha hydrolases-like"/>
    <property type="match status" value="1"/>
</dbReference>
<dbReference type="PANTHER" id="PTHR45569">
    <property type="entry name" value="SENSOR PROTEIN KDPD"/>
    <property type="match status" value="1"/>
</dbReference>
<dbReference type="Proteomes" id="UP000288675">
    <property type="component" value="Chromosome"/>
</dbReference>
<dbReference type="GO" id="GO:0005737">
    <property type="term" value="C:cytoplasm"/>
    <property type="evidence" value="ECO:0007669"/>
    <property type="project" value="UniProtKB-ARBA"/>
</dbReference>
<dbReference type="AlphaFoldDB" id="A0AAJ3Z122"/>
<organism evidence="6 7">
    <name type="scientific">Bacillus glycinifermentans</name>
    <dbReference type="NCBI Taxonomy" id="1664069"/>
    <lineage>
        <taxon>Bacteria</taxon>
        <taxon>Bacillati</taxon>
        <taxon>Bacillota</taxon>
        <taxon>Bacilli</taxon>
        <taxon>Bacillales</taxon>
        <taxon>Bacillaceae</taxon>
        <taxon>Bacillus</taxon>
    </lineage>
</organism>
<dbReference type="InterPro" id="IPR003852">
    <property type="entry name" value="Sig_transdc_His_kinase_KdpD_N"/>
</dbReference>
<dbReference type="GeneID" id="82853357"/>
<dbReference type="GO" id="GO:0005886">
    <property type="term" value="C:plasma membrane"/>
    <property type="evidence" value="ECO:0007669"/>
    <property type="project" value="TreeGrafter"/>
</dbReference>
<keyword evidence="2 6" id="KW-0418">Kinase</keyword>
<evidence type="ECO:0000259" key="5">
    <source>
        <dbReference type="Pfam" id="PF02702"/>
    </source>
</evidence>
<dbReference type="CDD" id="cd01987">
    <property type="entry name" value="USP_KdpD-like"/>
    <property type="match status" value="1"/>
</dbReference>
<dbReference type="PANTHER" id="PTHR45569:SF1">
    <property type="entry name" value="SENSOR PROTEIN KDPD"/>
    <property type="match status" value="1"/>
</dbReference>
<evidence type="ECO:0000256" key="2">
    <source>
        <dbReference type="ARBA" id="ARBA00022777"/>
    </source>
</evidence>
<dbReference type="SUPFAM" id="SSF52540">
    <property type="entry name" value="P-loop containing nucleoside triphosphate hydrolases"/>
    <property type="match status" value="1"/>
</dbReference>
<dbReference type="InterPro" id="IPR027417">
    <property type="entry name" value="P-loop_NTPase"/>
</dbReference>
<feature type="domain" description="Signal transduction histidine kinase osmosensitive K+ channel sensor N-terminal" evidence="5">
    <location>
        <begin position="26"/>
        <end position="235"/>
    </location>
</feature>
<dbReference type="Gene3D" id="3.40.50.300">
    <property type="entry name" value="P-loop containing nucleotide triphosphate hydrolases"/>
    <property type="match status" value="1"/>
</dbReference>
<dbReference type="FunFam" id="3.40.50.300:FF:000483">
    <property type="entry name" value="Sensor histidine kinase KdpD"/>
    <property type="match status" value="1"/>
</dbReference>
<dbReference type="EMBL" id="CP035232">
    <property type="protein sequence ID" value="QAT65525.1"/>
    <property type="molecule type" value="Genomic_DNA"/>
</dbReference>
<reference evidence="6 7" key="1">
    <citation type="submission" date="2019-01" db="EMBL/GenBank/DDBJ databases">
        <title>Genome sequence of Bacillus glycinifermentans SRCM103574.</title>
        <authorList>
            <person name="Kong H.-J."/>
            <person name="Jeong S.-Y."/>
            <person name="Jeong D.-Y."/>
        </authorList>
    </citation>
    <scope>NUCLEOTIDE SEQUENCE [LARGE SCALE GENOMIC DNA]</scope>
    <source>
        <strain evidence="6 7">SRCM103574</strain>
    </source>
</reference>
<dbReference type="InterPro" id="IPR052023">
    <property type="entry name" value="Histidine_kinase_KdpD"/>
</dbReference>
<dbReference type="RefSeq" id="WP_046131481.1">
    <property type="nucleotide sequence ID" value="NZ_CP035232.1"/>
</dbReference>
<dbReference type="Gene3D" id="3.40.50.620">
    <property type="entry name" value="HUPs"/>
    <property type="match status" value="1"/>
</dbReference>
<name>A0AAJ3Z122_9BACI</name>
<dbReference type="InterPro" id="IPR006016">
    <property type="entry name" value="UspA"/>
</dbReference>
<evidence type="ECO:0000313" key="7">
    <source>
        <dbReference type="Proteomes" id="UP000288675"/>
    </source>
</evidence>
<proteinExistence type="predicted"/>
<protein>
    <submittedName>
        <fullName evidence="6">Sensor histidine kinase KdpD</fullName>
    </submittedName>
</protein>
<evidence type="ECO:0000259" key="4">
    <source>
        <dbReference type="Pfam" id="PF00582"/>
    </source>
</evidence>
<keyword evidence="3" id="KW-0902">Two-component regulatory system</keyword>
<keyword evidence="1" id="KW-0808">Transferase</keyword>
<gene>
    <name evidence="6" type="ORF">EQZ20_11810</name>
</gene>